<comment type="caution">
    <text evidence="1">The sequence shown here is derived from an EMBL/GenBank/DDBJ whole genome shotgun (WGS) entry which is preliminary data.</text>
</comment>
<name>A0A4R6VHP7_9PSEU</name>
<dbReference type="AlphaFoldDB" id="A0A4R6VHP7"/>
<protein>
    <submittedName>
        <fullName evidence="1">Uncharacterized protein</fullName>
    </submittedName>
</protein>
<dbReference type="EMBL" id="SNYO01000002">
    <property type="protein sequence ID" value="TDQ62858.1"/>
    <property type="molecule type" value="Genomic_DNA"/>
</dbReference>
<dbReference type="Proteomes" id="UP000295705">
    <property type="component" value="Unassembled WGS sequence"/>
</dbReference>
<reference evidence="1 2" key="1">
    <citation type="submission" date="2019-03" db="EMBL/GenBank/DDBJ databases">
        <title>Genomic Encyclopedia of Type Strains, Phase IV (KMG-IV): sequencing the most valuable type-strain genomes for metagenomic binning, comparative biology and taxonomic classification.</title>
        <authorList>
            <person name="Goeker M."/>
        </authorList>
    </citation>
    <scope>NUCLEOTIDE SEQUENCE [LARGE SCALE GENOMIC DNA]</scope>
    <source>
        <strain evidence="1 2">DSM 45775</strain>
    </source>
</reference>
<evidence type="ECO:0000313" key="2">
    <source>
        <dbReference type="Proteomes" id="UP000295705"/>
    </source>
</evidence>
<keyword evidence="2" id="KW-1185">Reference proteome</keyword>
<accession>A0A4R6VHP7</accession>
<gene>
    <name evidence="1" type="ORF">EV188_102514</name>
</gene>
<evidence type="ECO:0000313" key="1">
    <source>
        <dbReference type="EMBL" id="TDQ62858.1"/>
    </source>
</evidence>
<proteinExistence type="predicted"/>
<organism evidence="1 2">
    <name type="scientific">Actinomycetospora succinea</name>
    <dbReference type="NCBI Taxonomy" id="663603"/>
    <lineage>
        <taxon>Bacteria</taxon>
        <taxon>Bacillati</taxon>
        <taxon>Actinomycetota</taxon>
        <taxon>Actinomycetes</taxon>
        <taxon>Pseudonocardiales</taxon>
        <taxon>Pseudonocardiaceae</taxon>
        <taxon>Actinomycetospora</taxon>
    </lineage>
</organism>
<sequence>MTENERFQARIRDLVRPLAGLDLQDGDHRALVRVADLDDATATTVARLLRRARQARPLRIPRS</sequence>